<dbReference type="FunFam" id="1.20.1250.20:FF:000465">
    <property type="entry name" value="Carboxylic acid transporter protein homolog"/>
    <property type="match status" value="1"/>
</dbReference>
<dbReference type="PANTHER" id="PTHR23508:SF9">
    <property type="entry name" value="CARBOXYLIC ACID TRANSPORT PROTEIN (AFU_ORTHOLOGUE AFUA_2G09450)"/>
    <property type="match status" value="1"/>
</dbReference>
<proteinExistence type="predicted"/>
<evidence type="ECO:0000256" key="3">
    <source>
        <dbReference type="ARBA" id="ARBA00022989"/>
    </source>
</evidence>
<evidence type="ECO:0000256" key="5">
    <source>
        <dbReference type="SAM" id="Phobius"/>
    </source>
</evidence>
<comment type="caution">
    <text evidence="7">The sequence shown here is derived from an EMBL/GenBank/DDBJ whole genome shotgun (WGS) entry which is preliminary data.</text>
</comment>
<evidence type="ECO:0000313" key="8">
    <source>
        <dbReference type="Proteomes" id="UP001302602"/>
    </source>
</evidence>
<feature type="transmembrane region" description="Helical" evidence="5">
    <location>
        <begin position="346"/>
        <end position="363"/>
    </location>
</feature>
<evidence type="ECO:0000313" key="7">
    <source>
        <dbReference type="EMBL" id="KAK4122205.1"/>
    </source>
</evidence>
<evidence type="ECO:0000259" key="6">
    <source>
        <dbReference type="PROSITE" id="PS50850"/>
    </source>
</evidence>
<keyword evidence="3 5" id="KW-1133">Transmembrane helix</keyword>
<dbReference type="SUPFAM" id="SSF103473">
    <property type="entry name" value="MFS general substrate transporter"/>
    <property type="match status" value="1"/>
</dbReference>
<dbReference type="CDD" id="cd17316">
    <property type="entry name" value="MFS_SV2_like"/>
    <property type="match status" value="1"/>
</dbReference>
<organism evidence="7 8">
    <name type="scientific">Parathielavia appendiculata</name>
    <dbReference type="NCBI Taxonomy" id="2587402"/>
    <lineage>
        <taxon>Eukaryota</taxon>
        <taxon>Fungi</taxon>
        <taxon>Dikarya</taxon>
        <taxon>Ascomycota</taxon>
        <taxon>Pezizomycotina</taxon>
        <taxon>Sordariomycetes</taxon>
        <taxon>Sordariomycetidae</taxon>
        <taxon>Sordariales</taxon>
        <taxon>Chaetomiaceae</taxon>
        <taxon>Parathielavia</taxon>
    </lineage>
</organism>
<evidence type="ECO:0000256" key="4">
    <source>
        <dbReference type="ARBA" id="ARBA00023136"/>
    </source>
</evidence>
<dbReference type="PROSITE" id="PS50850">
    <property type="entry name" value="MFS"/>
    <property type="match status" value="1"/>
</dbReference>
<reference evidence="7" key="1">
    <citation type="journal article" date="2023" name="Mol. Phylogenet. Evol.">
        <title>Genome-scale phylogeny and comparative genomics of the fungal order Sordariales.</title>
        <authorList>
            <person name="Hensen N."/>
            <person name="Bonometti L."/>
            <person name="Westerberg I."/>
            <person name="Brannstrom I.O."/>
            <person name="Guillou S."/>
            <person name="Cros-Aarteil S."/>
            <person name="Calhoun S."/>
            <person name="Haridas S."/>
            <person name="Kuo A."/>
            <person name="Mondo S."/>
            <person name="Pangilinan J."/>
            <person name="Riley R."/>
            <person name="LaButti K."/>
            <person name="Andreopoulos B."/>
            <person name="Lipzen A."/>
            <person name="Chen C."/>
            <person name="Yan M."/>
            <person name="Daum C."/>
            <person name="Ng V."/>
            <person name="Clum A."/>
            <person name="Steindorff A."/>
            <person name="Ohm R.A."/>
            <person name="Martin F."/>
            <person name="Silar P."/>
            <person name="Natvig D.O."/>
            <person name="Lalanne C."/>
            <person name="Gautier V."/>
            <person name="Ament-Velasquez S.L."/>
            <person name="Kruys A."/>
            <person name="Hutchinson M.I."/>
            <person name="Powell A.J."/>
            <person name="Barry K."/>
            <person name="Miller A.N."/>
            <person name="Grigoriev I.V."/>
            <person name="Debuchy R."/>
            <person name="Gladieux P."/>
            <person name="Hiltunen Thoren M."/>
            <person name="Johannesson H."/>
        </authorList>
    </citation>
    <scope>NUCLEOTIDE SEQUENCE</scope>
    <source>
        <strain evidence="7">CBS 731.68</strain>
    </source>
</reference>
<dbReference type="EMBL" id="MU853231">
    <property type="protein sequence ID" value="KAK4122205.1"/>
    <property type="molecule type" value="Genomic_DNA"/>
</dbReference>
<feature type="domain" description="Major facilitator superfamily (MFS) profile" evidence="6">
    <location>
        <begin position="69"/>
        <end position="469"/>
    </location>
</feature>
<protein>
    <submittedName>
        <fullName evidence="7">MFS general substrate transporter</fullName>
    </submittedName>
</protein>
<evidence type="ECO:0000256" key="2">
    <source>
        <dbReference type="ARBA" id="ARBA00022692"/>
    </source>
</evidence>
<feature type="transmembrane region" description="Helical" evidence="5">
    <location>
        <begin position="442"/>
        <end position="465"/>
    </location>
</feature>
<dbReference type="Proteomes" id="UP001302602">
    <property type="component" value="Unassembled WGS sequence"/>
</dbReference>
<feature type="transmembrane region" description="Helical" evidence="5">
    <location>
        <begin position="67"/>
        <end position="87"/>
    </location>
</feature>
<comment type="subcellular location">
    <subcellularLocation>
        <location evidence="1">Membrane</location>
        <topology evidence="1">Multi-pass membrane protein</topology>
    </subcellularLocation>
</comment>
<feature type="transmembrane region" description="Helical" evidence="5">
    <location>
        <begin position="137"/>
        <end position="154"/>
    </location>
</feature>
<feature type="transmembrane region" description="Helical" evidence="5">
    <location>
        <begin position="316"/>
        <end position="337"/>
    </location>
</feature>
<dbReference type="Gene3D" id="1.20.1250.20">
    <property type="entry name" value="MFS general substrate transporter like domains"/>
    <property type="match status" value="2"/>
</dbReference>
<name>A0AAN6TWQ4_9PEZI</name>
<feature type="transmembrane region" description="Helical" evidence="5">
    <location>
        <begin position="279"/>
        <end position="296"/>
    </location>
</feature>
<feature type="transmembrane region" description="Helical" evidence="5">
    <location>
        <begin position="160"/>
        <end position="179"/>
    </location>
</feature>
<dbReference type="PANTHER" id="PTHR23508">
    <property type="entry name" value="CARBOXYLIC ACID TRANSPORTER PROTEIN HOMOLOG"/>
    <property type="match status" value="1"/>
</dbReference>
<dbReference type="InterPro" id="IPR036259">
    <property type="entry name" value="MFS_trans_sf"/>
</dbReference>
<feature type="transmembrane region" description="Helical" evidence="5">
    <location>
        <begin position="107"/>
        <end position="125"/>
    </location>
</feature>
<accession>A0AAN6TWQ4</accession>
<dbReference type="InterPro" id="IPR020846">
    <property type="entry name" value="MFS_dom"/>
</dbReference>
<dbReference type="FunFam" id="1.20.1250.20:FF:000395">
    <property type="entry name" value="Carboxylic acid transporter protein homolog"/>
    <property type="match status" value="1"/>
</dbReference>
<dbReference type="Pfam" id="PF07690">
    <property type="entry name" value="MFS_1"/>
    <property type="match status" value="1"/>
</dbReference>
<keyword evidence="4 5" id="KW-0472">Membrane</keyword>
<dbReference type="RefSeq" id="XP_062645976.1">
    <property type="nucleotide sequence ID" value="XM_062796445.1"/>
</dbReference>
<evidence type="ECO:0000256" key="1">
    <source>
        <dbReference type="ARBA" id="ARBA00004141"/>
    </source>
</evidence>
<dbReference type="GeneID" id="87833213"/>
<reference evidence="7" key="2">
    <citation type="submission" date="2023-05" db="EMBL/GenBank/DDBJ databases">
        <authorList>
            <consortium name="Lawrence Berkeley National Laboratory"/>
            <person name="Steindorff A."/>
            <person name="Hensen N."/>
            <person name="Bonometti L."/>
            <person name="Westerberg I."/>
            <person name="Brannstrom I.O."/>
            <person name="Guillou S."/>
            <person name="Cros-Aarteil S."/>
            <person name="Calhoun S."/>
            <person name="Haridas S."/>
            <person name="Kuo A."/>
            <person name="Mondo S."/>
            <person name="Pangilinan J."/>
            <person name="Riley R."/>
            <person name="Labutti K."/>
            <person name="Andreopoulos B."/>
            <person name="Lipzen A."/>
            <person name="Chen C."/>
            <person name="Yanf M."/>
            <person name="Daum C."/>
            <person name="Ng V."/>
            <person name="Clum A."/>
            <person name="Ohm R."/>
            <person name="Martin F."/>
            <person name="Silar P."/>
            <person name="Natvig D."/>
            <person name="Lalanne C."/>
            <person name="Gautier V."/>
            <person name="Ament-Velasquez S.L."/>
            <person name="Kruys A."/>
            <person name="Hutchinson M.I."/>
            <person name="Powell A.J."/>
            <person name="Barry K."/>
            <person name="Miller A.N."/>
            <person name="Grigoriev I.V."/>
            <person name="Debuchy R."/>
            <person name="Gladieux P."/>
            <person name="Thoren M.H."/>
            <person name="Johannesson H."/>
        </authorList>
    </citation>
    <scope>NUCLEOTIDE SEQUENCE</scope>
    <source>
        <strain evidence="7">CBS 731.68</strain>
    </source>
</reference>
<dbReference type="GO" id="GO:0005886">
    <property type="term" value="C:plasma membrane"/>
    <property type="evidence" value="ECO:0007669"/>
    <property type="project" value="TreeGrafter"/>
</dbReference>
<keyword evidence="2 5" id="KW-0812">Transmembrane</keyword>
<keyword evidence="8" id="KW-1185">Reference proteome</keyword>
<dbReference type="AlphaFoldDB" id="A0AAN6TWQ4"/>
<sequence>MESTHEPADPVVRGVLATVRQSWHDLFIFKQRVVVTNERGETSTEWARPVPLRNPISLLAQLSGRGWLFFLVGFAAWSADAFDFHALSIQQVKLAKYYGTTKTEVSTAITLTLLLRSLGAAIFGLAGDKWGRKWPMVLNMIVLGVLQIATIYSSTFSQFLAVRALFGLFMGGVYGNAIAMALENSPTDARGLMSGILQQGYSFGYVCAACANLGVGGSDDSWKTVFWIAAGISIGVGIIRCFFPESKQFIEARRAGKARAHPSAFWKETKMMLGQEWKMCVYCVILMTWFNFYSHTSQDSYTTFMLTQKELDNDGASRASIVMKVGACVGGTILGYISQWLGRRRTIIFAAIMSGLMIPAWILPEGERGLSASGFFLQFFVQGAWGVIPIHLNELSPPAFRSSFPGLTYQLGNMISSPSAQIVNAIAESHLVNTRSGRREEAYGPTMGIATAIIATGIVVTTAFGPEKRGREFEKTLPAGMNVVRQGGKMNDIERADTREAKPVVGKVEHRRQGLEKV</sequence>
<dbReference type="GO" id="GO:0046943">
    <property type="term" value="F:carboxylic acid transmembrane transporter activity"/>
    <property type="evidence" value="ECO:0007669"/>
    <property type="project" value="TreeGrafter"/>
</dbReference>
<feature type="transmembrane region" description="Helical" evidence="5">
    <location>
        <begin position="224"/>
        <end position="243"/>
    </location>
</feature>
<gene>
    <name evidence="7" type="ORF">N657DRAFT_682007</name>
</gene>
<dbReference type="InterPro" id="IPR011701">
    <property type="entry name" value="MFS"/>
</dbReference>